<protein>
    <recommendedName>
        <fullName evidence="3">Very-short-patch-repair endonuclease</fullName>
    </recommendedName>
</protein>
<dbReference type="EMBL" id="LT629804">
    <property type="protein sequence ID" value="SDU77879.1"/>
    <property type="molecule type" value="Genomic_DNA"/>
</dbReference>
<sequence>MHVFRRNSREAQQIAGPHSFRICLETKKIIPVGHRWYATEPVVGQTKVACENGLLIGCLTAIKEYGGWVPYTKNTHYIANKYGPAMHLSNAIVHRCMTKSAVAAHVPPAQAPHLVVPLTDAIEQVLQHHDAETGLVVLDSLLNQHKITSHVADIMISRTQSQKQRILKRYTADSQSGSETRVRNYLLSKKYLVATQVPVEGVGRVDLLVGQSLIIECDSSTFHSQPIDVMRDRERDLQAKLRGYSVLRLSYEHVWHRWPETQRIIDTFLHTGEHRMPPVSVLNGQNLVQRNGSTL</sequence>
<evidence type="ECO:0008006" key="3">
    <source>
        <dbReference type="Google" id="ProtNLM"/>
    </source>
</evidence>
<keyword evidence="2" id="KW-1185">Reference proteome</keyword>
<evidence type="ECO:0000313" key="1">
    <source>
        <dbReference type="EMBL" id="SDU77879.1"/>
    </source>
</evidence>
<accession>A0A1H2LAD2</accession>
<dbReference type="OrthoDB" id="2594539at2"/>
<dbReference type="Gene3D" id="3.40.960.10">
    <property type="entry name" value="VSR Endonuclease"/>
    <property type="match status" value="1"/>
</dbReference>
<evidence type="ECO:0000313" key="2">
    <source>
        <dbReference type="Proteomes" id="UP000214355"/>
    </source>
</evidence>
<dbReference type="Proteomes" id="UP000214355">
    <property type="component" value="Chromosome I"/>
</dbReference>
<organism evidence="1 2">
    <name type="scientific">Arcanobacterium phocae</name>
    <dbReference type="NCBI Taxonomy" id="131112"/>
    <lineage>
        <taxon>Bacteria</taxon>
        <taxon>Bacillati</taxon>
        <taxon>Actinomycetota</taxon>
        <taxon>Actinomycetes</taxon>
        <taxon>Actinomycetales</taxon>
        <taxon>Actinomycetaceae</taxon>
        <taxon>Arcanobacterium</taxon>
    </lineage>
</organism>
<reference evidence="2" key="1">
    <citation type="submission" date="2016-10" db="EMBL/GenBank/DDBJ databases">
        <authorList>
            <person name="Varghese N."/>
            <person name="Submissions S."/>
        </authorList>
    </citation>
    <scope>NUCLEOTIDE SEQUENCE [LARGE SCALE GENOMIC DNA]</scope>
    <source>
        <strain evidence="2">DSM 10002</strain>
    </source>
</reference>
<dbReference type="GeneID" id="65343971"/>
<name>A0A1H2LAD2_9ACTO</name>
<gene>
    <name evidence="1" type="ORF">SAMN04489737_0213</name>
</gene>
<proteinExistence type="predicted"/>
<dbReference type="AlphaFoldDB" id="A0A1H2LAD2"/>
<dbReference type="RefSeq" id="WP_091278846.1">
    <property type="nucleotide sequence ID" value="NZ_JABAPL010000001.1"/>
</dbReference>